<evidence type="ECO:0000259" key="1">
    <source>
        <dbReference type="Pfam" id="PF08241"/>
    </source>
</evidence>
<feature type="domain" description="Methyltransferase type 11" evidence="1">
    <location>
        <begin position="55"/>
        <end position="141"/>
    </location>
</feature>
<dbReference type="GO" id="GO:0032259">
    <property type="term" value="P:methylation"/>
    <property type="evidence" value="ECO:0007669"/>
    <property type="project" value="UniProtKB-KW"/>
</dbReference>
<keyword evidence="2" id="KW-0808">Transferase</keyword>
<dbReference type="Pfam" id="PF08241">
    <property type="entry name" value="Methyltransf_11"/>
    <property type="match status" value="1"/>
</dbReference>
<dbReference type="InterPro" id="IPR052939">
    <property type="entry name" value="23S_rRNA_MeTrnsfrase_RlmA"/>
</dbReference>
<dbReference type="Proteomes" id="UP000252118">
    <property type="component" value="Unassembled WGS sequence"/>
</dbReference>
<dbReference type="OrthoDB" id="9795864at2"/>
<protein>
    <submittedName>
        <fullName evidence="2">Methyltransferase family protein</fullName>
    </submittedName>
</protein>
<evidence type="ECO:0000313" key="2">
    <source>
        <dbReference type="EMBL" id="RBP07924.1"/>
    </source>
</evidence>
<dbReference type="Gene3D" id="3.40.50.150">
    <property type="entry name" value="Vaccinia Virus protein VP39"/>
    <property type="match status" value="1"/>
</dbReference>
<comment type="caution">
    <text evidence="2">The sequence shown here is derived from an EMBL/GenBank/DDBJ whole genome shotgun (WGS) entry which is preliminary data.</text>
</comment>
<organism evidence="2 3">
    <name type="scientific">Rossellomorea aquimaris</name>
    <dbReference type="NCBI Taxonomy" id="189382"/>
    <lineage>
        <taxon>Bacteria</taxon>
        <taxon>Bacillati</taxon>
        <taxon>Bacillota</taxon>
        <taxon>Bacilli</taxon>
        <taxon>Bacillales</taxon>
        <taxon>Bacillaceae</taxon>
        <taxon>Rossellomorea</taxon>
    </lineage>
</organism>
<proteinExistence type="predicted"/>
<dbReference type="GO" id="GO:0008757">
    <property type="term" value="F:S-adenosylmethionine-dependent methyltransferase activity"/>
    <property type="evidence" value="ECO:0007669"/>
    <property type="project" value="InterPro"/>
</dbReference>
<keyword evidence="2" id="KW-0489">Methyltransferase</keyword>
<dbReference type="EMBL" id="QNRJ01000001">
    <property type="protein sequence ID" value="RBP07924.1"/>
    <property type="molecule type" value="Genomic_DNA"/>
</dbReference>
<dbReference type="PANTHER" id="PTHR43460:SF1">
    <property type="entry name" value="METHYLTRANSFERASE TYPE 11 DOMAIN-CONTAINING PROTEIN"/>
    <property type="match status" value="1"/>
</dbReference>
<dbReference type="RefSeq" id="WP_113967812.1">
    <property type="nucleotide sequence ID" value="NZ_QNRJ01000001.1"/>
</dbReference>
<dbReference type="SUPFAM" id="SSF53335">
    <property type="entry name" value="S-adenosyl-L-methionine-dependent methyltransferases"/>
    <property type="match status" value="1"/>
</dbReference>
<dbReference type="InterPro" id="IPR013216">
    <property type="entry name" value="Methyltransf_11"/>
</dbReference>
<dbReference type="PANTHER" id="PTHR43460">
    <property type="entry name" value="METHYLTRANSFERASE"/>
    <property type="match status" value="1"/>
</dbReference>
<dbReference type="CDD" id="cd02440">
    <property type="entry name" value="AdoMet_MTases"/>
    <property type="match status" value="1"/>
</dbReference>
<accession>A0A366EZZ6</accession>
<name>A0A366EZZ6_9BACI</name>
<evidence type="ECO:0000313" key="3">
    <source>
        <dbReference type="Proteomes" id="UP000252118"/>
    </source>
</evidence>
<dbReference type="AlphaFoldDB" id="A0A366EZZ6"/>
<sequence length="253" mass="28814">MTVSLFESLLNDVEKHFSGWDFSFVTETGRMGSGMISWSYGSMVIPLIRNANSMLDMGTGGGELLSKLQPFPPSVCATEGYAPNLPLAKKCLEPLGVRVEGMDGDENLPFETSQFDLIINKHESYSPGEVNRILSPGGIFLTQQVGGEDCNDINRALDAPINEEFLHWNLEYAHKQLREEGFEILFSKEEFSSQRFYDIGALVYYLKAIPWQVPDFSVEKYHESLFRIHQSIEERGFFEAKQNRFILKVRSQY</sequence>
<gene>
    <name evidence="2" type="ORF">DET59_101293</name>
</gene>
<reference evidence="2 3" key="1">
    <citation type="submission" date="2018-06" db="EMBL/GenBank/DDBJ databases">
        <title>Freshwater and sediment microbial communities from various areas in North America, analyzing microbe dynamics in response to fracking.</title>
        <authorList>
            <person name="Lamendella R."/>
        </authorList>
    </citation>
    <scope>NUCLEOTIDE SEQUENCE [LARGE SCALE GENOMIC DNA]</scope>
    <source>
        <strain evidence="2 3">97B</strain>
    </source>
</reference>
<dbReference type="InterPro" id="IPR029063">
    <property type="entry name" value="SAM-dependent_MTases_sf"/>
</dbReference>